<dbReference type="STRING" id="1032480.MLP_50410"/>
<protein>
    <submittedName>
        <fullName evidence="2">Uncharacterized protein</fullName>
    </submittedName>
</protein>
<dbReference type="EMBL" id="AP012204">
    <property type="protein sequence ID" value="BAK38055.1"/>
    <property type="molecule type" value="Genomic_DNA"/>
</dbReference>
<evidence type="ECO:0000313" key="2">
    <source>
        <dbReference type="EMBL" id="BAK38055.1"/>
    </source>
</evidence>
<evidence type="ECO:0000313" key="3">
    <source>
        <dbReference type="Proteomes" id="UP000007947"/>
    </source>
</evidence>
<sequence length="186" mass="20832">MPCLLLDQRSHLTEPEVTAPALVCGPAAREVRRARPLNDRPWPGGANRTPRTRNWWSSVARRRETTQHPVRAAYIFGWRRQPDRRPQVSHPNPHFAPADATSHPAYVVRSDSSWCEVAIGPRRRAQDDRQSAVPGARFPPGPGATAISDRGSDGRPVRLVPVGHRRPTRRRAARATHRSGRARPQS</sequence>
<keyword evidence="3" id="KW-1185">Reference proteome</keyword>
<feature type="compositionally biased region" description="Basic residues" evidence="1">
    <location>
        <begin position="163"/>
        <end position="186"/>
    </location>
</feature>
<name>F5XH47_MICPN</name>
<gene>
    <name evidence="2" type="ordered locus">MLP_50410</name>
</gene>
<proteinExistence type="predicted"/>
<dbReference type="AlphaFoldDB" id="F5XH47"/>
<feature type="region of interest" description="Disordered" evidence="1">
    <location>
        <begin position="122"/>
        <end position="186"/>
    </location>
</feature>
<organism evidence="2 3">
    <name type="scientific">Microlunatus phosphovorus (strain ATCC 700054 / DSM 10555 / JCM 9379 / NBRC 101784 / NCIMB 13414 / VKM Ac-1990 / NM-1)</name>
    <dbReference type="NCBI Taxonomy" id="1032480"/>
    <lineage>
        <taxon>Bacteria</taxon>
        <taxon>Bacillati</taxon>
        <taxon>Actinomycetota</taxon>
        <taxon>Actinomycetes</taxon>
        <taxon>Propionibacteriales</taxon>
        <taxon>Propionibacteriaceae</taxon>
        <taxon>Microlunatus</taxon>
    </lineage>
</organism>
<reference evidence="2 3" key="1">
    <citation type="submission" date="2011-05" db="EMBL/GenBank/DDBJ databases">
        <title>Whole genome sequence of Microlunatus phosphovorus NM-1.</title>
        <authorList>
            <person name="Hosoyama A."/>
            <person name="Sasaki K."/>
            <person name="Harada T."/>
            <person name="Igarashi R."/>
            <person name="Kawakoshi A."/>
            <person name="Sasagawa M."/>
            <person name="Fukada J."/>
            <person name="Nakamura S."/>
            <person name="Katano Y."/>
            <person name="Hanada S."/>
            <person name="Kamagata Y."/>
            <person name="Nakamura N."/>
            <person name="Yamazaki S."/>
            <person name="Fujita N."/>
        </authorList>
    </citation>
    <scope>NUCLEOTIDE SEQUENCE [LARGE SCALE GENOMIC DNA]</scope>
    <source>
        <strain evidence="3">ATCC 700054 / DSM 10555 / JCM 9379 / NBRC 101784 / NCIMB 13414 / VKM Ac-1990 / NM-1</strain>
    </source>
</reference>
<dbReference type="HOGENOM" id="CLU_1452883_0_0_11"/>
<accession>F5XH47</accession>
<dbReference type="Proteomes" id="UP000007947">
    <property type="component" value="Chromosome"/>
</dbReference>
<feature type="region of interest" description="Disordered" evidence="1">
    <location>
        <begin position="81"/>
        <end position="103"/>
    </location>
</feature>
<dbReference type="KEGG" id="mph:MLP_50410"/>
<evidence type="ECO:0000256" key="1">
    <source>
        <dbReference type="SAM" id="MobiDB-lite"/>
    </source>
</evidence>